<feature type="transmembrane region" description="Helical" evidence="1">
    <location>
        <begin position="358"/>
        <end position="379"/>
    </location>
</feature>
<proteinExistence type="predicted"/>
<feature type="transmembrane region" description="Helical" evidence="1">
    <location>
        <begin position="30"/>
        <end position="50"/>
    </location>
</feature>
<evidence type="ECO:0000256" key="1">
    <source>
        <dbReference type="SAM" id="Phobius"/>
    </source>
</evidence>
<name>A0A6A3IJT8_9STRA</name>
<comment type="caution">
    <text evidence="2">The sequence shown here is derived from an EMBL/GenBank/DDBJ whole genome shotgun (WGS) entry which is preliminary data.</text>
</comment>
<evidence type="ECO:0000313" key="2">
    <source>
        <dbReference type="EMBL" id="KAE8982351.1"/>
    </source>
</evidence>
<sequence>MAAALMVYAVLELMRVVVPGLGLTSVQATVIAVISTSVAAASMIWISSIIGFPLPFALVIGMPATIVVTILSFMVLFGRSLKQDAELRKEMNIFFNVLNCPLTLIFVYPIYLYGFNRLGPLGQSMYLGLLPLIKIMGKNWISYFLGNKYGLMPQLMIFNVDVFNAMYVSSCIQSSKSLSTTFISIALDVLVAWVSMTDLRIMTKRVFVLRGKLPALHPLKAASIIDIAVNIIKDDDQARIRLSKRSGSQVCGPALVFPLKVSDRQLTGVETFEQLPDQYTKSQQYNLEGVLSENERQHFVQRTAQVLFTSEFAILVLYAKFIVPFLFAACTCIVFYMPNRAYYPQLHGYDEELLKAKVGNVAVLGVSQLVLLVVNGFILQRRLGISILHLLSFGLDHGKVMV</sequence>
<dbReference type="EMBL" id="QXFV01002874">
    <property type="protein sequence ID" value="KAE8982351.1"/>
    <property type="molecule type" value="Genomic_DNA"/>
</dbReference>
<keyword evidence="1" id="KW-1133">Transmembrane helix</keyword>
<keyword evidence="1" id="KW-0812">Transmembrane</keyword>
<reference evidence="2 3" key="1">
    <citation type="submission" date="2018-09" db="EMBL/GenBank/DDBJ databases">
        <title>Genomic investigation of the strawberry pathogen Phytophthora fragariae indicates pathogenicity is determined by transcriptional variation in three key races.</title>
        <authorList>
            <person name="Adams T.M."/>
            <person name="Armitage A.D."/>
            <person name="Sobczyk M.K."/>
            <person name="Bates H.J."/>
            <person name="Dunwell J.M."/>
            <person name="Nellist C.F."/>
            <person name="Harrison R.J."/>
        </authorList>
    </citation>
    <scope>NUCLEOTIDE SEQUENCE [LARGE SCALE GENOMIC DNA]</scope>
    <source>
        <strain evidence="2 3">SCRP249</strain>
    </source>
</reference>
<feature type="transmembrane region" description="Helical" evidence="1">
    <location>
        <begin position="56"/>
        <end position="81"/>
    </location>
</feature>
<protein>
    <submittedName>
        <fullName evidence="2">Uncharacterized protein</fullName>
    </submittedName>
</protein>
<feature type="transmembrane region" description="Helical" evidence="1">
    <location>
        <begin position="6"/>
        <end position="23"/>
    </location>
</feature>
<keyword evidence="1" id="KW-0472">Membrane</keyword>
<accession>A0A6A3IJT8</accession>
<feature type="transmembrane region" description="Helical" evidence="1">
    <location>
        <begin position="312"/>
        <end position="338"/>
    </location>
</feature>
<organism evidence="2 3">
    <name type="scientific">Phytophthora rubi</name>
    <dbReference type="NCBI Taxonomy" id="129364"/>
    <lineage>
        <taxon>Eukaryota</taxon>
        <taxon>Sar</taxon>
        <taxon>Stramenopiles</taxon>
        <taxon>Oomycota</taxon>
        <taxon>Peronosporomycetes</taxon>
        <taxon>Peronosporales</taxon>
        <taxon>Peronosporaceae</taxon>
        <taxon>Phytophthora</taxon>
    </lineage>
</organism>
<gene>
    <name evidence="2" type="ORF">PR001_g23752</name>
</gene>
<evidence type="ECO:0000313" key="3">
    <source>
        <dbReference type="Proteomes" id="UP000429607"/>
    </source>
</evidence>
<feature type="transmembrane region" description="Helical" evidence="1">
    <location>
        <begin position="93"/>
        <end position="113"/>
    </location>
</feature>
<feature type="transmembrane region" description="Helical" evidence="1">
    <location>
        <begin position="125"/>
        <end position="145"/>
    </location>
</feature>
<dbReference type="AlphaFoldDB" id="A0A6A3IJT8"/>
<dbReference type="Proteomes" id="UP000429607">
    <property type="component" value="Unassembled WGS sequence"/>
</dbReference>